<feature type="compositionally biased region" description="Basic and acidic residues" evidence="2">
    <location>
        <begin position="122"/>
        <end position="140"/>
    </location>
</feature>
<dbReference type="InterPro" id="IPR007321">
    <property type="entry name" value="Transposase_28"/>
</dbReference>
<accession>A0A2N9GW76</accession>
<feature type="region of interest" description="Disordered" evidence="2">
    <location>
        <begin position="317"/>
        <end position="347"/>
    </location>
</feature>
<protein>
    <recommendedName>
        <fullName evidence="3">Transposase (putative) gypsy type domain-containing protein</fullName>
    </recommendedName>
</protein>
<organism evidence="4">
    <name type="scientific">Fagus sylvatica</name>
    <name type="common">Beechnut</name>
    <dbReference type="NCBI Taxonomy" id="28930"/>
    <lineage>
        <taxon>Eukaryota</taxon>
        <taxon>Viridiplantae</taxon>
        <taxon>Streptophyta</taxon>
        <taxon>Embryophyta</taxon>
        <taxon>Tracheophyta</taxon>
        <taxon>Spermatophyta</taxon>
        <taxon>Magnoliopsida</taxon>
        <taxon>eudicotyledons</taxon>
        <taxon>Gunneridae</taxon>
        <taxon>Pentapetalae</taxon>
        <taxon>rosids</taxon>
        <taxon>fabids</taxon>
        <taxon>Fagales</taxon>
        <taxon>Fagaceae</taxon>
        <taxon>Fagus</taxon>
    </lineage>
</organism>
<reference evidence="4" key="1">
    <citation type="submission" date="2018-02" db="EMBL/GenBank/DDBJ databases">
        <authorList>
            <person name="Cohen D.B."/>
            <person name="Kent A.D."/>
        </authorList>
    </citation>
    <scope>NUCLEOTIDE SEQUENCE</scope>
</reference>
<evidence type="ECO:0000256" key="2">
    <source>
        <dbReference type="SAM" id="MobiDB-lite"/>
    </source>
</evidence>
<dbReference type="EMBL" id="OIVN01002431">
    <property type="protein sequence ID" value="SPD03564.1"/>
    <property type="molecule type" value="Genomic_DNA"/>
</dbReference>
<dbReference type="AlphaFoldDB" id="A0A2N9GW76"/>
<feature type="region of interest" description="Disordered" evidence="2">
    <location>
        <begin position="549"/>
        <end position="568"/>
    </location>
</feature>
<evidence type="ECO:0000256" key="1">
    <source>
        <dbReference type="SAM" id="Coils"/>
    </source>
</evidence>
<feature type="domain" description="Transposase (putative) gypsy type" evidence="3">
    <location>
        <begin position="182"/>
        <end position="220"/>
    </location>
</feature>
<name>A0A2N9GW76_FAGSY</name>
<proteinExistence type="predicted"/>
<feature type="coiled-coil region" evidence="1">
    <location>
        <begin position="425"/>
        <end position="466"/>
    </location>
</feature>
<evidence type="ECO:0000259" key="3">
    <source>
        <dbReference type="Pfam" id="PF04195"/>
    </source>
</evidence>
<evidence type="ECO:0000313" key="4">
    <source>
        <dbReference type="EMBL" id="SPD03564.1"/>
    </source>
</evidence>
<gene>
    <name evidence="4" type="ORF">FSB_LOCUS31446</name>
</gene>
<feature type="region of interest" description="Disordered" evidence="2">
    <location>
        <begin position="121"/>
        <end position="144"/>
    </location>
</feature>
<dbReference type="Pfam" id="PF04195">
    <property type="entry name" value="Transposase_28"/>
    <property type="match status" value="1"/>
</dbReference>
<keyword evidence="1" id="KW-0175">Coiled coil</keyword>
<sequence length="568" mass="63249">MPPTPYYRHVLTIIRGTEVERGSSNYRADTSGNGGFNDDSALQVASDTCRHSNGWRVGDVVLFAESNLGPPPLEGYISSDSVLHRLAVELYSIVYPALSTWEGIRGRMAANEAEWSLPLSEELPKGLSDESPGRVTREDSSEADDIDRMRRRYQIPDDVVLRIPDSDERACCPKYGGDVAFYEADLKAGLRFPIQPFVRELLDFLGLASGQVNPNGWPTIRTSMVMWMVSSNGMLDRPLLNFVWQQRILRILDIENRRYNVYIEPDLLATFSLGPVPNSTVKALVRANKKRVNTMKLNKSRLRQLAQSGEVAVEPLVLKRKRAGEGSSKQAEEPSTRPPPTQAVPLVQDSPPVIMVDLDLNPPSDPSVVTISRSPHVAIDRAKAAVTTKDMDDYAAAHTEDVRILMGLNEAMVMSERCIAAEEGLATLRAKYMADEAEMKNAKRAVLELTRERRDALDEVERLKKDLKVRDEDVKAAVEAKDKSVADFKHLVGQIEGAKEAAVSEFRASETFEDINTRYFLSGFEAFRKQAVQRFPGLDFSALQPYDDEDSVVDVSQDQAGDDDVSSK</sequence>